<proteinExistence type="predicted"/>
<dbReference type="InterPro" id="IPR000086">
    <property type="entry name" value="NUDIX_hydrolase_dom"/>
</dbReference>
<dbReference type="PRINTS" id="PR00502">
    <property type="entry name" value="NUDIXFAMILY"/>
</dbReference>
<dbReference type="CDD" id="cd03424">
    <property type="entry name" value="NUDIX_ADPRase_Nudt5_UGPPase_Nudt14"/>
    <property type="match status" value="1"/>
</dbReference>
<evidence type="ECO:0000259" key="3">
    <source>
        <dbReference type="PROSITE" id="PS51462"/>
    </source>
</evidence>
<evidence type="ECO:0000256" key="2">
    <source>
        <dbReference type="ARBA" id="ARBA00022801"/>
    </source>
</evidence>
<dbReference type="PROSITE" id="PS51462">
    <property type="entry name" value="NUDIX"/>
    <property type="match status" value="1"/>
</dbReference>
<dbReference type="Pfam" id="PF00293">
    <property type="entry name" value="NUDIX"/>
    <property type="match status" value="1"/>
</dbReference>
<reference evidence="4 5" key="1">
    <citation type="submission" date="2019-12" db="EMBL/GenBank/DDBJ databases">
        <title>Isolation and characterization of three novel carbon monoxide-oxidizing members of Halobacteria from salione crusts and soils.</title>
        <authorList>
            <person name="Myers M.R."/>
            <person name="King G.M."/>
        </authorList>
    </citation>
    <scope>NUCLEOTIDE SEQUENCE [LARGE SCALE GENOMIC DNA]</scope>
    <source>
        <strain evidence="4 5">WSH3</strain>
    </source>
</reference>
<dbReference type="InterPro" id="IPR020084">
    <property type="entry name" value="NUDIX_hydrolase_CS"/>
</dbReference>
<dbReference type="AlphaFoldDB" id="A0A6B0TAC7"/>
<sequence length="182" mass="20202">MTDLGWETVSEQIAYSCEGFDIVNERVRLPDGTEAEFDYLTEGASAVVLPFTTDGEVVVIDEWRHAVKRRNRGLPAGSLEAGEDREQGARRELREETGYEAGKMSYLGGFEPANGFSDAYFHYFVARDCEPAGEQSLDVDETIEVTTTAFGDLLDAVRSGDLEDGRTATAILYYALFERDES</sequence>
<protein>
    <submittedName>
        <fullName evidence="4">NUDIX domain-containing protein</fullName>
    </submittedName>
</protein>
<evidence type="ECO:0000313" key="5">
    <source>
        <dbReference type="Proteomes" id="UP000466535"/>
    </source>
</evidence>
<comment type="caution">
    <text evidence="4">The sequence shown here is derived from an EMBL/GenBank/DDBJ whole genome shotgun (WGS) entry which is preliminary data.</text>
</comment>
<dbReference type="RefSeq" id="WP_159762298.1">
    <property type="nucleotide sequence ID" value="NZ_WUUT01000001.1"/>
</dbReference>
<dbReference type="PANTHER" id="PTHR11839:SF18">
    <property type="entry name" value="NUDIX HYDROLASE DOMAIN-CONTAINING PROTEIN"/>
    <property type="match status" value="1"/>
</dbReference>
<evidence type="ECO:0000313" key="4">
    <source>
        <dbReference type="EMBL" id="MXR50139.1"/>
    </source>
</evidence>
<comment type="cofactor">
    <cofactor evidence="1">
        <name>Mg(2+)</name>
        <dbReference type="ChEBI" id="CHEBI:18420"/>
    </cofactor>
</comment>
<keyword evidence="5" id="KW-1185">Reference proteome</keyword>
<dbReference type="Proteomes" id="UP000466535">
    <property type="component" value="Unassembled WGS sequence"/>
</dbReference>
<dbReference type="InterPro" id="IPR015797">
    <property type="entry name" value="NUDIX_hydrolase-like_dom_sf"/>
</dbReference>
<dbReference type="EMBL" id="WUUT01000001">
    <property type="protein sequence ID" value="MXR50139.1"/>
    <property type="molecule type" value="Genomic_DNA"/>
</dbReference>
<dbReference type="GO" id="GO:0006753">
    <property type="term" value="P:nucleoside phosphate metabolic process"/>
    <property type="evidence" value="ECO:0007669"/>
    <property type="project" value="TreeGrafter"/>
</dbReference>
<organism evidence="4 5">
    <name type="scientific">Halovenus carboxidivorans</name>
    <dbReference type="NCBI Taxonomy" id="2692199"/>
    <lineage>
        <taxon>Archaea</taxon>
        <taxon>Methanobacteriati</taxon>
        <taxon>Methanobacteriota</taxon>
        <taxon>Stenosarchaea group</taxon>
        <taxon>Halobacteria</taxon>
        <taxon>Halobacteriales</taxon>
        <taxon>Haloarculaceae</taxon>
        <taxon>Halovenus</taxon>
    </lineage>
</organism>
<dbReference type="InterPro" id="IPR020476">
    <property type="entry name" value="Nudix_hydrolase"/>
</dbReference>
<dbReference type="GO" id="GO:0019693">
    <property type="term" value="P:ribose phosphate metabolic process"/>
    <property type="evidence" value="ECO:0007669"/>
    <property type="project" value="TreeGrafter"/>
</dbReference>
<keyword evidence="2" id="KW-0378">Hydrolase</keyword>
<dbReference type="Gene3D" id="3.90.79.10">
    <property type="entry name" value="Nucleoside Triphosphate Pyrophosphohydrolase"/>
    <property type="match status" value="1"/>
</dbReference>
<feature type="domain" description="Nudix hydrolase" evidence="3">
    <location>
        <begin position="41"/>
        <end position="170"/>
    </location>
</feature>
<accession>A0A6B0TAC7</accession>
<name>A0A6B0TAC7_9EURY</name>
<dbReference type="PROSITE" id="PS00893">
    <property type="entry name" value="NUDIX_BOX"/>
    <property type="match status" value="1"/>
</dbReference>
<dbReference type="PANTHER" id="PTHR11839">
    <property type="entry name" value="UDP/ADP-SUGAR PYROPHOSPHATASE"/>
    <property type="match status" value="1"/>
</dbReference>
<gene>
    <name evidence="4" type="ORF">GRX03_00750</name>
</gene>
<evidence type="ECO:0000256" key="1">
    <source>
        <dbReference type="ARBA" id="ARBA00001946"/>
    </source>
</evidence>
<dbReference type="GO" id="GO:0016462">
    <property type="term" value="F:pyrophosphatase activity"/>
    <property type="evidence" value="ECO:0007669"/>
    <property type="project" value="UniProtKB-ARBA"/>
</dbReference>
<dbReference type="OrthoDB" id="104705at2157"/>
<dbReference type="SUPFAM" id="SSF55811">
    <property type="entry name" value="Nudix"/>
    <property type="match status" value="1"/>
</dbReference>